<sequence>MNARPIPQPQLSISGTISTTNIIMAGWSRMMWQSVLNKAFRMLASRPFGSHFFSASATLN</sequence>
<dbReference type="AlphaFoldDB" id="A0AAD5MR70"/>
<protein>
    <submittedName>
        <fullName evidence="1">Uncharacterized protein</fullName>
    </submittedName>
</protein>
<dbReference type="Proteomes" id="UP001196413">
    <property type="component" value="Unassembled WGS sequence"/>
</dbReference>
<name>A0AAD5MR70_PARTN</name>
<comment type="caution">
    <text evidence="1">The sequence shown here is derived from an EMBL/GenBank/DDBJ whole genome shotgun (WGS) entry which is preliminary data.</text>
</comment>
<dbReference type="EMBL" id="JAHQIW010004130">
    <property type="protein sequence ID" value="KAJ1361193.1"/>
    <property type="molecule type" value="Genomic_DNA"/>
</dbReference>
<evidence type="ECO:0000313" key="1">
    <source>
        <dbReference type="EMBL" id="KAJ1361193.1"/>
    </source>
</evidence>
<proteinExistence type="predicted"/>
<gene>
    <name evidence="1" type="ORF">KIN20_020389</name>
</gene>
<reference evidence="1" key="1">
    <citation type="submission" date="2021-06" db="EMBL/GenBank/DDBJ databases">
        <title>Parelaphostrongylus tenuis whole genome reference sequence.</title>
        <authorList>
            <person name="Garwood T.J."/>
            <person name="Larsen P.A."/>
            <person name="Fountain-Jones N.M."/>
            <person name="Garbe J.R."/>
            <person name="Macchietto M.G."/>
            <person name="Kania S.A."/>
            <person name="Gerhold R.W."/>
            <person name="Richards J.E."/>
            <person name="Wolf T.M."/>
        </authorList>
    </citation>
    <scope>NUCLEOTIDE SEQUENCE</scope>
    <source>
        <strain evidence="1">MNPRO001-30</strain>
        <tissue evidence="1">Meninges</tissue>
    </source>
</reference>
<accession>A0AAD5MR70</accession>
<evidence type="ECO:0000313" key="2">
    <source>
        <dbReference type="Proteomes" id="UP001196413"/>
    </source>
</evidence>
<keyword evidence="2" id="KW-1185">Reference proteome</keyword>
<organism evidence="1 2">
    <name type="scientific">Parelaphostrongylus tenuis</name>
    <name type="common">Meningeal worm</name>
    <dbReference type="NCBI Taxonomy" id="148309"/>
    <lineage>
        <taxon>Eukaryota</taxon>
        <taxon>Metazoa</taxon>
        <taxon>Ecdysozoa</taxon>
        <taxon>Nematoda</taxon>
        <taxon>Chromadorea</taxon>
        <taxon>Rhabditida</taxon>
        <taxon>Rhabditina</taxon>
        <taxon>Rhabditomorpha</taxon>
        <taxon>Strongyloidea</taxon>
        <taxon>Metastrongylidae</taxon>
        <taxon>Parelaphostrongylus</taxon>
    </lineage>
</organism>